<evidence type="ECO:0000256" key="14">
    <source>
        <dbReference type="SAM" id="SignalP"/>
    </source>
</evidence>
<dbReference type="EMBL" id="UFQQ01000008">
    <property type="protein sequence ID" value="SSW90809.1"/>
    <property type="molecule type" value="Genomic_DNA"/>
</dbReference>
<dbReference type="EMBL" id="QRDT01000008">
    <property type="protein sequence ID" value="RED36249.1"/>
    <property type="molecule type" value="Genomic_DNA"/>
</dbReference>
<name>A0A336JRU4_9BRAD</name>
<dbReference type="Pfam" id="PF00150">
    <property type="entry name" value="Cellulase"/>
    <property type="match status" value="1"/>
</dbReference>
<dbReference type="GO" id="GO:0008422">
    <property type="term" value="F:beta-glucosidase activity"/>
    <property type="evidence" value="ECO:0007669"/>
    <property type="project" value="TreeGrafter"/>
</dbReference>
<keyword evidence="14" id="KW-0732">Signal</keyword>
<keyword evidence="7" id="KW-0472">Membrane</keyword>
<evidence type="ECO:0000256" key="5">
    <source>
        <dbReference type="ARBA" id="ARBA00022968"/>
    </source>
</evidence>
<reference evidence="17 18" key="1">
    <citation type="submission" date="2017-08" db="EMBL/GenBank/DDBJ databases">
        <authorList>
            <person name="de Groot N.N."/>
        </authorList>
    </citation>
    <scope>NUCLEOTIDE SEQUENCE [LARGE SCALE GENOMIC DNA]</scope>
    <source>
        <strain evidence="17 18">JA575</strain>
    </source>
</reference>
<dbReference type="Proteomes" id="UP000252631">
    <property type="component" value="Unassembled WGS sequence"/>
</dbReference>
<keyword evidence="6" id="KW-1133">Transmembrane helix</keyword>
<keyword evidence="19" id="KW-1185">Reference proteome</keyword>
<accession>A0A336JRU4</accession>
<evidence type="ECO:0000313" key="16">
    <source>
        <dbReference type="EMBL" id="RED36249.1"/>
    </source>
</evidence>
<comment type="function">
    <text evidence="11">Glucosidase involved in the degradation of cellulosic biomass. Active on lichenan.</text>
</comment>
<comment type="similarity">
    <text evidence="13">Belongs to the glycosyl hydrolase 5 (cellulase A) family.</text>
</comment>
<dbReference type="InterPro" id="IPR001547">
    <property type="entry name" value="Glyco_hydro_5"/>
</dbReference>
<comment type="subcellular location">
    <subcellularLocation>
        <location evidence="1">Cell membrane</location>
        <topology evidence="1">Single-pass type II membrane protein</topology>
    </subcellularLocation>
</comment>
<dbReference type="InterPro" id="IPR017853">
    <property type="entry name" value="GH"/>
</dbReference>
<evidence type="ECO:0000256" key="1">
    <source>
        <dbReference type="ARBA" id="ARBA00004401"/>
    </source>
</evidence>
<dbReference type="RefSeq" id="WP_244601238.1">
    <property type="nucleotide sequence ID" value="NZ_QRDT01000008.1"/>
</dbReference>
<evidence type="ECO:0000256" key="4">
    <source>
        <dbReference type="ARBA" id="ARBA00022801"/>
    </source>
</evidence>
<evidence type="ECO:0000256" key="12">
    <source>
        <dbReference type="ARBA" id="ARBA00041260"/>
    </source>
</evidence>
<dbReference type="AlphaFoldDB" id="A0A336JRU4"/>
<organism evidence="17 18">
    <name type="scientific">Rhodopseudomonas pentothenatexigens</name>
    <dbReference type="NCBI Taxonomy" id="999699"/>
    <lineage>
        <taxon>Bacteria</taxon>
        <taxon>Pseudomonadati</taxon>
        <taxon>Pseudomonadota</taxon>
        <taxon>Alphaproteobacteria</taxon>
        <taxon>Hyphomicrobiales</taxon>
        <taxon>Nitrobacteraceae</taxon>
        <taxon>Rhodopseudomonas</taxon>
    </lineage>
</organism>
<feature type="signal peptide" evidence="14">
    <location>
        <begin position="1"/>
        <end position="26"/>
    </location>
</feature>
<gene>
    <name evidence="16" type="ORF">BJ125_108184</name>
    <name evidence="17" type="ORF">SAMN05892882_108184</name>
</gene>
<evidence type="ECO:0000256" key="9">
    <source>
        <dbReference type="ARBA" id="ARBA00023295"/>
    </source>
</evidence>
<dbReference type="GO" id="GO:0005886">
    <property type="term" value="C:plasma membrane"/>
    <property type="evidence" value="ECO:0007669"/>
    <property type="project" value="UniProtKB-SubCell"/>
</dbReference>
<keyword evidence="8" id="KW-0325">Glycoprotein</keyword>
<dbReference type="InterPro" id="IPR050386">
    <property type="entry name" value="Glycosyl_hydrolase_5"/>
</dbReference>
<evidence type="ECO:0000259" key="15">
    <source>
        <dbReference type="Pfam" id="PF00150"/>
    </source>
</evidence>
<dbReference type="PANTHER" id="PTHR31297">
    <property type="entry name" value="GLUCAN ENDO-1,6-BETA-GLUCOSIDASE B"/>
    <property type="match status" value="1"/>
</dbReference>
<dbReference type="SUPFAM" id="SSF51445">
    <property type="entry name" value="(Trans)glycosidases"/>
    <property type="match status" value="1"/>
</dbReference>
<evidence type="ECO:0000256" key="6">
    <source>
        <dbReference type="ARBA" id="ARBA00022989"/>
    </source>
</evidence>
<reference evidence="16 19" key="2">
    <citation type="submission" date="2018-07" db="EMBL/GenBank/DDBJ databases">
        <title>Genomic Encyclopedia of Archaeal and Bacterial Type Strains, Phase II (KMG-II): from individual species to whole genera.</title>
        <authorList>
            <person name="Goeker M."/>
        </authorList>
    </citation>
    <scope>NUCLEOTIDE SEQUENCE [LARGE SCALE GENOMIC DNA]</scope>
    <source>
        <strain evidence="16 19">JA575</strain>
    </source>
</reference>
<sequence length="384" mass="42461">MIGVRRVAAAGAVARAIIFMMTLVWAAQAGAQSRCSGPTSGVPEQTIAALARGINVSNWTENARLQGPRPELLRIVRSAGFTHIRLPVAGDLVMHAFSPQVTVERQLAGVDAALTELIGLGFHVSVDLHPGEGFGRLHRDDPKSSMAAMIDAWSGLARVIRKHPVERVFAELLNEPDVAPDRWQSEVEQLAAFVRGQLPQTTLIVGPTYWQRADSLPQFRPLADRNVVYALHFYDPMVFTHQGHWDPANPLSRIHDLPFPLVADDPAVVRLRSELIARGDTQALQAFDKAIAQSGSASYVARQLVPAVAWQERYARPLIINEFGVFKQAAPRDSRLRWLESVVDSAEANCWGWTYWELDQGFGLTDPRTGRLDADVIDALMHPR</sequence>
<dbReference type="Proteomes" id="UP000256343">
    <property type="component" value="Unassembled WGS sequence"/>
</dbReference>
<evidence type="ECO:0000256" key="2">
    <source>
        <dbReference type="ARBA" id="ARBA00022475"/>
    </source>
</evidence>
<keyword evidence="4 13" id="KW-0378">Hydrolase</keyword>
<evidence type="ECO:0000256" key="13">
    <source>
        <dbReference type="RuleBase" id="RU361153"/>
    </source>
</evidence>
<evidence type="ECO:0000256" key="11">
    <source>
        <dbReference type="ARBA" id="ARBA00037126"/>
    </source>
</evidence>
<evidence type="ECO:0000256" key="7">
    <source>
        <dbReference type="ARBA" id="ARBA00023136"/>
    </source>
</evidence>
<evidence type="ECO:0000256" key="10">
    <source>
        <dbReference type="ARBA" id="ARBA00023316"/>
    </source>
</evidence>
<feature type="chain" id="PRO_5016313191" description="Exo-1,3-beta-glucanase D" evidence="14">
    <location>
        <begin position="27"/>
        <end position="384"/>
    </location>
</feature>
<proteinExistence type="inferred from homology"/>
<keyword evidence="10" id="KW-0961">Cell wall biogenesis/degradation</keyword>
<keyword evidence="3" id="KW-0812">Transmembrane</keyword>
<evidence type="ECO:0000256" key="3">
    <source>
        <dbReference type="ARBA" id="ARBA00022692"/>
    </source>
</evidence>
<dbReference type="Gene3D" id="3.20.20.80">
    <property type="entry name" value="Glycosidases"/>
    <property type="match status" value="1"/>
</dbReference>
<dbReference type="GO" id="GO:0009986">
    <property type="term" value="C:cell surface"/>
    <property type="evidence" value="ECO:0007669"/>
    <property type="project" value="TreeGrafter"/>
</dbReference>
<keyword evidence="9 13" id="KW-0326">Glycosidase</keyword>
<keyword evidence="2" id="KW-1003">Cell membrane</keyword>
<evidence type="ECO:0000256" key="8">
    <source>
        <dbReference type="ARBA" id="ARBA00023180"/>
    </source>
</evidence>
<feature type="domain" description="Glycoside hydrolase family 5" evidence="15">
    <location>
        <begin position="53"/>
        <end position="358"/>
    </location>
</feature>
<evidence type="ECO:0000313" key="17">
    <source>
        <dbReference type="EMBL" id="SSW90809.1"/>
    </source>
</evidence>
<evidence type="ECO:0000313" key="18">
    <source>
        <dbReference type="Proteomes" id="UP000252631"/>
    </source>
</evidence>
<dbReference type="GO" id="GO:0009251">
    <property type="term" value="P:glucan catabolic process"/>
    <property type="evidence" value="ECO:0007669"/>
    <property type="project" value="TreeGrafter"/>
</dbReference>
<protein>
    <recommendedName>
        <fullName evidence="12">Exo-1,3-beta-glucanase D</fullName>
    </recommendedName>
</protein>
<dbReference type="PANTHER" id="PTHR31297:SF34">
    <property type="entry name" value="GLUCAN 1,3-BETA-GLUCOSIDASE 2"/>
    <property type="match status" value="1"/>
</dbReference>
<dbReference type="GO" id="GO:0071555">
    <property type="term" value="P:cell wall organization"/>
    <property type="evidence" value="ECO:0007669"/>
    <property type="project" value="UniProtKB-KW"/>
</dbReference>
<keyword evidence="5" id="KW-0735">Signal-anchor</keyword>
<dbReference type="GO" id="GO:0005576">
    <property type="term" value="C:extracellular region"/>
    <property type="evidence" value="ECO:0007669"/>
    <property type="project" value="TreeGrafter"/>
</dbReference>
<evidence type="ECO:0000313" key="19">
    <source>
        <dbReference type="Proteomes" id="UP000256343"/>
    </source>
</evidence>